<evidence type="ECO:0000313" key="3">
    <source>
        <dbReference type="EMBL" id="KAF6033418.1"/>
    </source>
</evidence>
<feature type="transmembrane region" description="Helical" evidence="2">
    <location>
        <begin position="111"/>
        <end position="130"/>
    </location>
</feature>
<reference evidence="3" key="1">
    <citation type="submission" date="2020-06" db="EMBL/GenBank/DDBJ databases">
        <title>Draft genome of Bugula neritina, a colonial animal packing powerful symbionts and potential medicines.</title>
        <authorList>
            <person name="Rayko M."/>
        </authorList>
    </citation>
    <scope>NUCLEOTIDE SEQUENCE [LARGE SCALE GENOMIC DNA]</scope>
    <source>
        <strain evidence="3">Kwan_BN1</strain>
    </source>
</reference>
<sequence length="479" mass="53456">MFCLLLVCPKLTLTTMPTPRVNFADLRADNGSALNSSLLHSHHYKQSGHLPNAFYVTLCTIFQVETNPADRAVIGRAVFILTVLTSLGYLIADITFTIWDIKSGLTKQTVTTGLFSIFISLIWVTLGMYANRLGRRLLKSSSVVNDLRLHSKTVFKVPAAVLVTLLALVVVTISNYSAFKFYWDSKACVEVSLDGSLCKVIFILRICQTFFLLLFNCCVATAVLSICRTHTIGVRRFLRALENDGQTCELKHRKRFMKAQFSASHNLSELYLPERCYREDSDSDTGNEEGDNTPLLSYVQNPESGAIASSSNDTSIQYSGPRSTVTPTPDGLILSKDDILFSYWKLASRMRMTSRVLQRWMASWIAFTILWLVKWIITWLHHPSSYLEIAQFVLPLLMTLILCTAYGEANGEAAKIISSITPLQDRLDVIRALPNINIGMTLYSKPIEYSGILAVVAAIGLALSSRMILDEFLPPSPHS</sequence>
<keyword evidence="2" id="KW-1133">Transmembrane helix</keyword>
<dbReference type="PANTHER" id="PTHR35555:SF3">
    <property type="entry name" value="ENDONUCLEASE-REVERSE TRANSCRIPTASE"/>
    <property type="match status" value="1"/>
</dbReference>
<dbReference type="OrthoDB" id="10022583at2759"/>
<protein>
    <submittedName>
        <fullName evidence="3">Uncharacterized protein</fullName>
    </submittedName>
</protein>
<organism evidence="3 4">
    <name type="scientific">Bugula neritina</name>
    <name type="common">Brown bryozoan</name>
    <name type="synonym">Sertularia neritina</name>
    <dbReference type="NCBI Taxonomy" id="10212"/>
    <lineage>
        <taxon>Eukaryota</taxon>
        <taxon>Metazoa</taxon>
        <taxon>Spiralia</taxon>
        <taxon>Lophotrochozoa</taxon>
        <taxon>Bryozoa</taxon>
        <taxon>Gymnolaemata</taxon>
        <taxon>Cheilostomatida</taxon>
        <taxon>Flustrina</taxon>
        <taxon>Buguloidea</taxon>
        <taxon>Bugulidae</taxon>
        <taxon>Bugula</taxon>
    </lineage>
</organism>
<proteinExistence type="predicted"/>
<feature type="transmembrane region" description="Helical" evidence="2">
    <location>
        <begin position="449"/>
        <end position="469"/>
    </location>
</feature>
<feature type="transmembrane region" description="Helical" evidence="2">
    <location>
        <begin position="389"/>
        <end position="407"/>
    </location>
</feature>
<dbReference type="Proteomes" id="UP000593567">
    <property type="component" value="Unassembled WGS sequence"/>
</dbReference>
<dbReference type="PANTHER" id="PTHR35555">
    <property type="entry name" value="ENDONUCLEASE-REVERSE TRANSCRIPTASE"/>
    <property type="match status" value="1"/>
</dbReference>
<dbReference type="AlphaFoldDB" id="A0A7J7K732"/>
<keyword evidence="4" id="KW-1185">Reference proteome</keyword>
<evidence type="ECO:0000313" key="4">
    <source>
        <dbReference type="Proteomes" id="UP000593567"/>
    </source>
</evidence>
<keyword evidence="2" id="KW-0812">Transmembrane</keyword>
<name>A0A7J7K732_BUGNE</name>
<feature type="transmembrane region" description="Helical" evidence="2">
    <location>
        <begin position="77"/>
        <end position="99"/>
    </location>
</feature>
<accession>A0A7J7K732</accession>
<feature type="transmembrane region" description="Helical" evidence="2">
    <location>
        <begin position="157"/>
        <end position="182"/>
    </location>
</feature>
<keyword evidence="2" id="KW-0472">Membrane</keyword>
<evidence type="ECO:0000256" key="2">
    <source>
        <dbReference type="SAM" id="Phobius"/>
    </source>
</evidence>
<dbReference type="EMBL" id="VXIV02001344">
    <property type="protein sequence ID" value="KAF6033418.1"/>
    <property type="molecule type" value="Genomic_DNA"/>
</dbReference>
<evidence type="ECO:0000256" key="1">
    <source>
        <dbReference type="SAM" id="MobiDB-lite"/>
    </source>
</evidence>
<comment type="caution">
    <text evidence="3">The sequence shown here is derived from an EMBL/GenBank/DDBJ whole genome shotgun (WGS) entry which is preliminary data.</text>
</comment>
<feature type="transmembrane region" description="Helical" evidence="2">
    <location>
        <begin position="202"/>
        <end position="227"/>
    </location>
</feature>
<gene>
    <name evidence="3" type="ORF">EB796_008279</name>
</gene>
<feature type="region of interest" description="Disordered" evidence="1">
    <location>
        <begin position="306"/>
        <end position="326"/>
    </location>
</feature>
<feature type="transmembrane region" description="Helical" evidence="2">
    <location>
        <begin position="360"/>
        <end position="377"/>
    </location>
</feature>